<name>A0A4R7FRL5_9MICO</name>
<dbReference type="OrthoDB" id="4467712at2"/>
<dbReference type="Proteomes" id="UP000295344">
    <property type="component" value="Unassembled WGS sequence"/>
</dbReference>
<comment type="caution">
    <text evidence="1">The sequence shown here is derived from an EMBL/GenBank/DDBJ whole genome shotgun (WGS) entry which is preliminary data.</text>
</comment>
<proteinExistence type="predicted"/>
<dbReference type="AlphaFoldDB" id="A0A4R7FRL5"/>
<dbReference type="EMBL" id="SOAM01000001">
    <property type="protein sequence ID" value="TDS80289.1"/>
    <property type="molecule type" value="Genomic_DNA"/>
</dbReference>
<dbReference type="RefSeq" id="WP_133765025.1">
    <property type="nucleotide sequence ID" value="NZ_BAAARP010000001.1"/>
</dbReference>
<sequence>MDIEHWWGRLDTTTRHWLIAHNGEPVPGDVVDVIVAAGGPAASDAWWSHEDGPRSFSFPDDAVDQVETIANDEAP</sequence>
<reference evidence="1 2" key="1">
    <citation type="submission" date="2019-03" db="EMBL/GenBank/DDBJ databases">
        <title>Genomic Encyclopedia of Archaeal and Bacterial Type Strains, Phase II (KMG-II): from individual species to whole genera.</title>
        <authorList>
            <person name="Goeker M."/>
        </authorList>
    </citation>
    <scope>NUCLEOTIDE SEQUENCE [LARGE SCALE GENOMIC DNA]</scope>
    <source>
        <strain evidence="1 2">DSM 24782</strain>
    </source>
</reference>
<evidence type="ECO:0000313" key="2">
    <source>
        <dbReference type="Proteomes" id="UP000295344"/>
    </source>
</evidence>
<organism evidence="1 2">
    <name type="scientific">Amnibacterium kyonggiense</name>
    <dbReference type="NCBI Taxonomy" id="595671"/>
    <lineage>
        <taxon>Bacteria</taxon>
        <taxon>Bacillati</taxon>
        <taxon>Actinomycetota</taxon>
        <taxon>Actinomycetes</taxon>
        <taxon>Micrococcales</taxon>
        <taxon>Microbacteriaceae</taxon>
        <taxon>Amnibacterium</taxon>
    </lineage>
</organism>
<protein>
    <submittedName>
        <fullName evidence="1">Uncharacterized protein</fullName>
    </submittedName>
</protein>
<accession>A0A4R7FRL5</accession>
<evidence type="ECO:0000313" key="1">
    <source>
        <dbReference type="EMBL" id="TDS80289.1"/>
    </source>
</evidence>
<gene>
    <name evidence="1" type="ORF">CLV52_0846</name>
</gene>
<keyword evidence="2" id="KW-1185">Reference proteome</keyword>